<dbReference type="InterPro" id="IPR032710">
    <property type="entry name" value="NTF2-like_dom_sf"/>
</dbReference>
<dbReference type="HOGENOM" id="CLU_760043_0_0_10"/>
<keyword evidence="2 5" id="KW-0238">DNA-binding</keyword>
<evidence type="ECO:0000313" key="5">
    <source>
        <dbReference type="EMBL" id="AFL83938.1"/>
    </source>
</evidence>
<dbReference type="eggNOG" id="COG2207">
    <property type="taxonomic scope" value="Bacteria"/>
</dbReference>
<dbReference type="PANTHER" id="PTHR43280:SF2">
    <property type="entry name" value="HTH-TYPE TRANSCRIPTIONAL REGULATOR EXSA"/>
    <property type="match status" value="1"/>
</dbReference>
<dbReference type="SUPFAM" id="SSF46689">
    <property type="entry name" value="Homeodomain-like"/>
    <property type="match status" value="1"/>
</dbReference>
<dbReference type="AlphaFoldDB" id="I3Z3X0"/>
<dbReference type="GO" id="GO:0003700">
    <property type="term" value="F:DNA-binding transcription factor activity"/>
    <property type="evidence" value="ECO:0007669"/>
    <property type="project" value="InterPro"/>
</dbReference>
<dbReference type="eggNOG" id="COG4319">
    <property type="taxonomic scope" value="Bacteria"/>
</dbReference>
<dbReference type="EMBL" id="CP003281">
    <property type="protein sequence ID" value="AFL83938.1"/>
    <property type="molecule type" value="Genomic_DNA"/>
</dbReference>
<dbReference type="SUPFAM" id="SSF54427">
    <property type="entry name" value="NTF2-like"/>
    <property type="match status" value="1"/>
</dbReference>
<dbReference type="PANTHER" id="PTHR43280">
    <property type="entry name" value="ARAC-FAMILY TRANSCRIPTIONAL REGULATOR"/>
    <property type="match status" value="1"/>
</dbReference>
<evidence type="ECO:0000256" key="2">
    <source>
        <dbReference type="ARBA" id="ARBA00023125"/>
    </source>
</evidence>
<evidence type="ECO:0000256" key="3">
    <source>
        <dbReference type="ARBA" id="ARBA00023163"/>
    </source>
</evidence>
<evidence type="ECO:0000259" key="4">
    <source>
        <dbReference type="PROSITE" id="PS01124"/>
    </source>
</evidence>
<dbReference type="Gene3D" id="1.10.10.60">
    <property type="entry name" value="Homeodomain-like"/>
    <property type="match status" value="1"/>
</dbReference>
<accession>I3Z3X0</accession>
<reference evidence="6" key="1">
    <citation type="submission" date="2012-06" db="EMBL/GenBank/DDBJ databases">
        <title>The complete genome of Belliella baltica DSM 15883.</title>
        <authorList>
            <person name="Lucas S."/>
            <person name="Copeland A."/>
            <person name="Lapidus A."/>
            <person name="Goodwin L."/>
            <person name="Pitluck S."/>
            <person name="Peters L."/>
            <person name="Mikhailova N."/>
            <person name="Davenport K."/>
            <person name="Kyrpides N."/>
            <person name="Mavromatis K."/>
            <person name="Pagani I."/>
            <person name="Ivanova N."/>
            <person name="Ovchinnikova G."/>
            <person name="Zeytun A."/>
            <person name="Detter J.C."/>
            <person name="Han C."/>
            <person name="Land M."/>
            <person name="Hauser L."/>
            <person name="Markowitz V."/>
            <person name="Cheng J.-F."/>
            <person name="Hugenholtz P."/>
            <person name="Woyke T."/>
            <person name="Wu D."/>
            <person name="Tindall B."/>
            <person name="Pomrenke H."/>
            <person name="Brambilla E."/>
            <person name="Klenk H.-P."/>
            <person name="Eisen J.A."/>
        </authorList>
    </citation>
    <scope>NUCLEOTIDE SEQUENCE [LARGE SCALE GENOMIC DNA]</scope>
    <source>
        <strain evidence="6">DSM 15883 / CIP 108006 / LMG 21964 / BA134</strain>
    </source>
</reference>
<feature type="domain" description="HTH araC/xylS-type" evidence="4">
    <location>
        <begin position="89"/>
        <end position="168"/>
    </location>
</feature>
<dbReference type="Pfam" id="PF14534">
    <property type="entry name" value="DUF4440"/>
    <property type="match status" value="1"/>
</dbReference>
<dbReference type="PATRIC" id="fig|866536.3.peg.1357"/>
<dbReference type="InterPro" id="IPR027843">
    <property type="entry name" value="DUF4440"/>
</dbReference>
<evidence type="ECO:0000256" key="1">
    <source>
        <dbReference type="ARBA" id="ARBA00023015"/>
    </source>
</evidence>
<dbReference type="STRING" id="866536.Belba_1313"/>
<dbReference type="InterPro" id="IPR009057">
    <property type="entry name" value="Homeodomain-like_sf"/>
</dbReference>
<gene>
    <name evidence="5" type="ordered locus">Belba_1313</name>
</gene>
<dbReference type="SMART" id="SM00342">
    <property type="entry name" value="HTH_ARAC"/>
    <property type="match status" value="1"/>
</dbReference>
<dbReference type="KEGG" id="bbd:Belba_1313"/>
<name>I3Z3X0_BELBD</name>
<dbReference type="Pfam" id="PF12833">
    <property type="entry name" value="HTH_18"/>
    <property type="match status" value="1"/>
</dbReference>
<keyword evidence="6" id="KW-1185">Reference proteome</keyword>
<keyword evidence="3" id="KW-0804">Transcription</keyword>
<proteinExistence type="predicted"/>
<dbReference type="InterPro" id="IPR018060">
    <property type="entry name" value="HTH_AraC"/>
</dbReference>
<organism evidence="5 6">
    <name type="scientific">Belliella baltica (strain DSM 15883 / CIP 108006 / LMG 21964 / BA134)</name>
    <dbReference type="NCBI Taxonomy" id="866536"/>
    <lineage>
        <taxon>Bacteria</taxon>
        <taxon>Pseudomonadati</taxon>
        <taxon>Bacteroidota</taxon>
        <taxon>Cytophagia</taxon>
        <taxon>Cytophagales</taxon>
        <taxon>Cyclobacteriaceae</taxon>
        <taxon>Belliella</taxon>
    </lineage>
</organism>
<sequence length="364" mass="41358">MVCLRCVHVVKQILHDLNISFTEVDLGYATLNIDPFPDFDLINEKLEVLDLGLICDQNELLIAEINKAIHCYMENISWIGHRQKLSDYIAKEVARNYHQLSKVYSRYSGITIEQYFIDLRTNKVKELIRQGDLNLSQIAITVGYSGIHYLSGQFKKYTGMSLSDYRKSWEDEICRSFERQASLKTQPEKCTCGCGCEDCHCAESQNGQAKQDNPVTPVLLSACTSPADNEDVDVQAEKANVEEVIKAYKAGIERLSVEGLTGLFMKDSEIFESGGEEGSFTHYLAHHLAPELEVFESFDFNDHKIKVKIDMPYAFTTETYTYKIVLKSDGKLIERKGVATSILKKENDQWKIMKTHTSARAMNS</sequence>
<protein>
    <submittedName>
        <fullName evidence="5">DNA-binding domain-containing protein, AraC-type</fullName>
    </submittedName>
</protein>
<dbReference type="Proteomes" id="UP000006050">
    <property type="component" value="Chromosome"/>
</dbReference>
<dbReference type="PROSITE" id="PS01124">
    <property type="entry name" value="HTH_ARAC_FAMILY_2"/>
    <property type="match status" value="1"/>
</dbReference>
<evidence type="ECO:0000313" key="6">
    <source>
        <dbReference type="Proteomes" id="UP000006050"/>
    </source>
</evidence>
<dbReference type="Gene3D" id="3.10.450.50">
    <property type="match status" value="1"/>
</dbReference>
<keyword evidence="1" id="KW-0805">Transcription regulation</keyword>
<dbReference type="GO" id="GO:0043565">
    <property type="term" value="F:sequence-specific DNA binding"/>
    <property type="evidence" value="ECO:0007669"/>
    <property type="project" value="InterPro"/>
</dbReference>